<keyword evidence="1 2" id="KW-0175">Coiled coil</keyword>
<feature type="domain" description="Golgin subfamily A conserved" evidence="3">
    <location>
        <begin position="1"/>
        <end position="253"/>
    </location>
</feature>
<evidence type="ECO:0000313" key="5">
    <source>
        <dbReference type="Proteomes" id="UP000233200"/>
    </source>
</evidence>
<organism evidence="4 5">
    <name type="scientific">Rhinopithecus roxellana</name>
    <name type="common">Golden snub-nosed monkey</name>
    <name type="synonym">Pygathrix roxellana</name>
    <dbReference type="NCBI Taxonomy" id="61622"/>
    <lineage>
        <taxon>Eukaryota</taxon>
        <taxon>Metazoa</taxon>
        <taxon>Chordata</taxon>
        <taxon>Craniata</taxon>
        <taxon>Vertebrata</taxon>
        <taxon>Euteleostomi</taxon>
        <taxon>Mammalia</taxon>
        <taxon>Eutheria</taxon>
        <taxon>Euarchontoglires</taxon>
        <taxon>Primates</taxon>
        <taxon>Haplorrhini</taxon>
        <taxon>Catarrhini</taxon>
        <taxon>Cercopithecidae</taxon>
        <taxon>Colobinae</taxon>
        <taxon>Rhinopithecus</taxon>
    </lineage>
</organism>
<dbReference type="GO" id="GO:0007030">
    <property type="term" value="P:Golgi organization"/>
    <property type="evidence" value="ECO:0007669"/>
    <property type="project" value="TreeGrafter"/>
</dbReference>
<reference evidence="4" key="1">
    <citation type="submission" date="2025-08" db="UniProtKB">
        <authorList>
            <consortium name="Ensembl"/>
        </authorList>
    </citation>
    <scope>IDENTIFICATION</scope>
</reference>
<dbReference type="GeneTree" id="ENSGT00530000062932"/>
<dbReference type="InterPro" id="IPR043976">
    <property type="entry name" value="GOLGA_cons_dom"/>
</dbReference>
<evidence type="ECO:0000256" key="2">
    <source>
        <dbReference type="SAM" id="Coils"/>
    </source>
</evidence>
<dbReference type="Proteomes" id="UP000233200">
    <property type="component" value="Unplaced"/>
</dbReference>
<name>A0A2K6PQA5_RHIRO</name>
<feature type="coiled-coil region" evidence="2">
    <location>
        <begin position="8"/>
        <end position="35"/>
    </location>
</feature>
<dbReference type="InterPro" id="IPR024858">
    <property type="entry name" value="GOLGA"/>
</dbReference>
<reference evidence="4" key="2">
    <citation type="submission" date="2025-09" db="UniProtKB">
        <authorList>
            <consortium name="Ensembl"/>
        </authorList>
    </citation>
    <scope>IDENTIFICATION</scope>
</reference>
<dbReference type="PANTHER" id="PTHR10881">
    <property type="entry name" value="GOLGIN SUBFAMILY A MEMBER-RELATED"/>
    <property type="match status" value="1"/>
</dbReference>
<dbReference type="OMA" id="CTTISRM"/>
<evidence type="ECO:0000256" key="1">
    <source>
        <dbReference type="ARBA" id="ARBA00023054"/>
    </source>
</evidence>
<sequence length="300" mass="33997">MQNDCTTISRMLTQNHELKEQLSELRNGLVKLTNENMEITSHVKRELGKKLGKLKETMELKSQEQQQDQYLSHLQQYMATCQQLTSEKEGLHNQLLLWTQLADQLQQQEAQSKAVAKMACQELWEIQECLEAFSQQNQQPQAQLSLMALPGEGDGLDSEEEVEVPQPMPSILEDLESQKAMGAFFNSAVASAEEEQRMAHLLALAQKEPEVAAPAPGTGGDSMCGETHWALQVAMERLRFMELMQEKVDLKERGRILPAAIPLSSRSYSCFMRCRTSRSTQAWAAAFAFLFCTRLLRTMR</sequence>
<dbReference type="GO" id="GO:0000137">
    <property type="term" value="C:Golgi cis cisterna"/>
    <property type="evidence" value="ECO:0007669"/>
    <property type="project" value="TreeGrafter"/>
</dbReference>
<dbReference type="AlphaFoldDB" id="A0A2K6PQA5"/>
<keyword evidence="5" id="KW-1185">Reference proteome</keyword>
<dbReference type="STRING" id="61622.ENSRROP00000018712"/>
<evidence type="ECO:0000313" key="4">
    <source>
        <dbReference type="Ensembl" id="ENSRROP00000018712.1"/>
    </source>
</evidence>
<protein>
    <recommendedName>
        <fullName evidence="3">Golgin subfamily A conserved domain-containing protein</fullName>
    </recommendedName>
</protein>
<accession>A0A2K6PQA5</accession>
<dbReference type="Pfam" id="PF15070">
    <property type="entry name" value="GOLGA2L5"/>
    <property type="match status" value="1"/>
</dbReference>
<dbReference type="Ensembl" id="ENSRROT00000042874.1">
    <property type="protein sequence ID" value="ENSRROP00000018712.1"/>
    <property type="gene ID" value="ENSRROG00000033398.1"/>
</dbReference>
<dbReference type="GO" id="GO:0032580">
    <property type="term" value="C:Golgi cisterna membrane"/>
    <property type="evidence" value="ECO:0007669"/>
    <property type="project" value="TreeGrafter"/>
</dbReference>
<proteinExistence type="predicted"/>
<evidence type="ECO:0000259" key="3">
    <source>
        <dbReference type="Pfam" id="PF15070"/>
    </source>
</evidence>
<dbReference type="PANTHER" id="PTHR10881:SF46">
    <property type="entry name" value="GOLGIN SUBFAMILY A MEMBER 2"/>
    <property type="match status" value="1"/>
</dbReference>
<dbReference type="GO" id="GO:0005801">
    <property type="term" value="C:cis-Golgi network"/>
    <property type="evidence" value="ECO:0007669"/>
    <property type="project" value="TreeGrafter"/>
</dbReference>